<dbReference type="GO" id="GO:0009234">
    <property type="term" value="P:menaquinone biosynthetic process"/>
    <property type="evidence" value="ECO:0007669"/>
    <property type="project" value="InterPro"/>
</dbReference>
<dbReference type="Gene3D" id="1.20.120.1450">
    <property type="match status" value="1"/>
</dbReference>
<name>A0A1U7PLA9_9BACI</name>
<dbReference type="AlphaFoldDB" id="A0A1U7PLA9"/>
<gene>
    <name evidence="1" type="ORF">SAMN05428946_0084</name>
</gene>
<reference evidence="2" key="1">
    <citation type="submission" date="2017-01" db="EMBL/GenBank/DDBJ databases">
        <authorList>
            <person name="Varghese N."/>
            <person name="Submissions S."/>
        </authorList>
    </citation>
    <scope>NUCLEOTIDE SEQUENCE [LARGE SCALE GENOMIC DNA]</scope>
    <source>
        <strain evidence="2">MNA4</strain>
    </source>
</reference>
<dbReference type="EMBL" id="FTPL01000001">
    <property type="protein sequence ID" value="SIT66474.1"/>
    <property type="molecule type" value="Genomic_DNA"/>
</dbReference>
<sequence>MNASPIHIEVEQLKTEIRDRLSNRMLLDYTGEPGIGFPVLFSLILPELNGEDWQSSDRTAATAVGALHAAFHAHDSIEDRGAPSRRQQLTVLAGDYYSGIHYRILAGIRDTVLLRELAHSVIRMTECKASLYERQPGRSASDVTAALDVIEAAALTAFLRSRGLPGYAEAAAHALVAGRLGRERDDLLSGRSTPFCSAVLQSEDIGGDRRSAAEFLEAVRLETVSRGLASVREISRPGRLAPEEIAAHLGLFESAPTQSGKKV</sequence>
<dbReference type="Proteomes" id="UP000187550">
    <property type="component" value="Unassembled WGS sequence"/>
</dbReference>
<evidence type="ECO:0000313" key="1">
    <source>
        <dbReference type="EMBL" id="SIT66474.1"/>
    </source>
</evidence>
<protein>
    <submittedName>
        <fullName evidence="1">Heptaprenyl diphosphate synthase</fullName>
    </submittedName>
</protein>
<proteinExistence type="predicted"/>
<organism evidence="1 2">
    <name type="scientific">Edaphobacillus lindanitolerans</name>
    <dbReference type="NCBI Taxonomy" id="550447"/>
    <lineage>
        <taxon>Bacteria</taxon>
        <taxon>Bacillati</taxon>
        <taxon>Bacillota</taxon>
        <taxon>Bacilli</taxon>
        <taxon>Bacillales</taxon>
        <taxon>Bacillaceae</taxon>
        <taxon>Edaphobacillus</taxon>
    </lineage>
</organism>
<accession>A0A1U7PLA9</accession>
<keyword evidence="2" id="KW-1185">Reference proteome</keyword>
<evidence type="ECO:0000313" key="2">
    <source>
        <dbReference type="Proteomes" id="UP000187550"/>
    </source>
</evidence>
<dbReference type="InterPro" id="IPR009920">
    <property type="entry name" value="HEPPP_synth_su1"/>
</dbReference>
<dbReference type="OrthoDB" id="2417886at2"/>
<dbReference type="STRING" id="550447.SAMN05428946_0084"/>
<dbReference type="RefSeq" id="WP_076756408.1">
    <property type="nucleotide sequence ID" value="NZ_FTPL01000001.1"/>
</dbReference>
<dbReference type="Pfam" id="PF07307">
    <property type="entry name" value="HEPPP_synt_1"/>
    <property type="match status" value="1"/>
</dbReference>
<dbReference type="SUPFAM" id="SSF48576">
    <property type="entry name" value="Terpenoid synthases"/>
    <property type="match status" value="1"/>
</dbReference>
<dbReference type="InterPro" id="IPR008949">
    <property type="entry name" value="Isoprenoid_synthase_dom_sf"/>
</dbReference>